<dbReference type="PANTHER" id="PTHR32108">
    <property type="entry name" value="DNA-DIRECTED RNA POLYMERASE SUBUNIT ALPHA"/>
    <property type="match status" value="1"/>
</dbReference>
<dbReference type="SUPFAM" id="SSF56672">
    <property type="entry name" value="DNA/RNA polymerases"/>
    <property type="match status" value="1"/>
</dbReference>
<feature type="region of interest" description="Disordered" evidence="1">
    <location>
        <begin position="346"/>
        <end position="370"/>
    </location>
</feature>
<accession>A0A9D5GXV0</accession>
<evidence type="ECO:0000313" key="3">
    <source>
        <dbReference type="Proteomes" id="UP001058974"/>
    </source>
</evidence>
<dbReference type="EMBL" id="JAMSHJ010000001">
    <property type="protein sequence ID" value="KAI5444962.1"/>
    <property type="molecule type" value="Genomic_DNA"/>
</dbReference>
<gene>
    <name evidence="2" type="ORF">KIW84_013299</name>
</gene>
<sequence length="938" mass="104272">MTMGSKESFKEYAQKWRDLAGRVKPPMTDRELVDMFMGTLTGPFYSHLLGSSSSGFTELILTVTIAAPPSQNFQPKQDRPRRQFTRINMTLAQTLQGMLKANLITLRDPPTNPNTTSSRYNPNDRCAYHSDSPGHDTNDCWSLKNKIQDMIEAGEIEFEPPETPNVITAPMPNHDKTVNVVDDDDHVSNVADLTSPLPIIKRNLLQAGLFPGCAEDCNLCIFQPDDCWELKNGIQRLMDDRTVLFEKIPKAENPIEEISVIARSKVPVKITATRAPVKITVEPRVAPLIITAPGPIPYSSSKAIPWNYGGDVYVHGVKQIDNSTNPNGIVGTSKITRSGRIFSPEISPPVLETRGKEPVNPSLSETPVEVTPEDVAKQEMEEVLKIIRKSDFDVVEQLGHTPSKISMLSLLLSSESHANALIKFLKTAHVPQETSVDQFENYVAHLAVDNGLGFSDADLTPAGKNHNKALHISIECRGITLSHVLIDNGSSLNVLPTAVLDKLDCKSIELKPGDIVVRAYDGAKSVVHGEVVLPIKIGPQVFNTTFHVMNIRPAYSCLLGRPWIHGSGAVASSLHQKLRYPTEGKIVTVCGEEEYIVSSVHAFRYVEMDGEFIETPCQSFEVVPPTNPVLKPTSGVPKVIRTPPAMISLKDAQAVVEDGGCTGWGQLIDVPYKSDKFGLGFSSEKVAKSQINAVEDADSDCDLDSWIFPTIGDGLNNWKAEDTVPISFSQESIPTLDPVDNSSTTVHYDFENPIYQAEDGSVEDCEVPGELARLLLQEERTIQPHEESVEIVNLGTEVDKKEVKIGAGLENSVKRRLIQMLHDYVEIFAWSYEDMPGLDTDIVVHRLPTREDCRPVKQKVRRMRPEMSEKIKAEVMKQFDAGFLAVTSYPQWVANVVPVPKKDGKITPLNTRYSHSWMDSQVITRLRWRLRTWRKLRL</sequence>
<dbReference type="InterPro" id="IPR043502">
    <property type="entry name" value="DNA/RNA_pol_sf"/>
</dbReference>
<proteinExistence type="predicted"/>
<dbReference type="CDD" id="cd00303">
    <property type="entry name" value="retropepsin_like"/>
    <property type="match status" value="1"/>
</dbReference>
<evidence type="ECO:0000313" key="2">
    <source>
        <dbReference type="EMBL" id="KAI5444962.1"/>
    </source>
</evidence>
<protein>
    <submittedName>
        <fullName evidence="2">Uncharacterized protein</fullName>
    </submittedName>
</protein>
<dbReference type="AlphaFoldDB" id="A0A9D5GXV0"/>
<dbReference type="Proteomes" id="UP001058974">
    <property type="component" value="Chromosome 1"/>
</dbReference>
<reference evidence="2 3" key="1">
    <citation type="journal article" date="2022" name="Nat. Genet.">
        <title>Improved pea reference genome and pan-genome highlight genomic features and evolutionary characteristics.</title>
        <authorList>
            <person name="Yang T."/>
            <person name="Liu R."/>
            <person name="Luo Y."/>
            <person name="Hu S."/>
            <person name="Wang D."/>
            <person name="Wang C."/>
            <person name="Pandey M.K."/>
            <person name="Ge S."/>
            <person name="Xu Q."/>
            <person name="Li N."/>
            <person name="Li G."/>
            <person name="Huang Y."/>
            <person name="Saxena R.K."/>
            <person name="Ji Y."/>
            <person name="Li M."/>
            <person name="Yan X."/>
            <person name="He Y."/>
            <person name="Liu Y."/>
            <person name="Wang X."/>
            <person name="Xiang C."/>
            <person name="Varshney R.K."/>
            <person name="Ding H."/>
            <person name="Gao S."/>
            <person name="Zong X."/>
        </authorList>
    </citation>
    <scope>NUCLEOTIDE SEQUENCE [LARGE SCALE GENOMIC DNA]</scope>
    <source>
        <strain evidence="2 3">cv. Zhongwan 6</strain>
    </source>
</reference>
<dbReference type="Gene3D" id="3.10.10.10">
    <property type="entry name" value="HIV Type 1 Reverse Transcriptase, subunit A, domain 1"/>
    <property type="match status" value="1"/>
</dbReference>
<dbReference type="Gramene" id="Psat01G0329900-T1">
    <property type="protein sequence ID" value="KAI5444962.1"/>
    <property type="gene ID" value="KIW84_013299"/>
</dbReference>
<dbReference type="SUPFAM" id="SSF50630">
    <property type="entry name" value="Acid proteases"/>
    <property type="match status" value="1"/>
</dbReference>
<evidence type="ECO:0000256" key="1">
    <source>
        <dbReference type="SAM" id="MobiDB-lite"/>
    </source>
</evidence>
<organism evidence="2 3">
    <name type="scientific">Pisum sativum</name>
    <name type="common">Garden pea</name>
    <name type="synonym">Lathyrus oleraceus</name>
    <dbReference type="NCBI Taxonomy" id="3888"/>
    <lineage>
        <taxon>Eukaryota</taxon>
        <taxon>Viridiplantae</taxon>
        <taxon>Streptophyta</taxon>
        <taxon>Embryophyta</taxon>
        <taxon>Tracheophyta</taxon>
        <taxon>Spermatophyta</taxon>
        <taxon>Magnoliopsida</taxon>
        <taxon>eudicotyledons</taxon>
        <taxon>Gunneridae</taxon>
        <taxon>Pentapetalae</taxon>
        <taxon>rosids</taxon>
        <taxon>fabids</taxon>
        <taxon>Fabales</taxon>
        <taxon>Fabaceae</taxon>
        <taxon>Papilionoideae</taxon>
        <taxon>50 kb inversion clade</taxon>
        <taxon>NPAAA clade</taxon>
        <taxon>Hologalegina</taxon>
        <taxon>IRL clade</taxon>
        <taxon>Fabeae</taxon>
        <taxon>Lathyrus</taxon>
    </lineage>
</organism>
<dbReference type="Gene3D" id="2.40.70.10">
    <property type="entry name" value="Acid Proteases"/>
    <property type="match status" value="1"/>
</dbReference>
<dbReference type="InterPro" id="IPR021109">
    <property type="entry name" value="Peptidase_aspartic_dom_sf"/>
</dbReference>
<name>A0A9D5GXV0_PEA</name>
<comment type="caution">
    <text evidence="2">The sequence shown here is derived from an EMBL/GenBank/DDBJ whole genome shotgun (WGS) entry which is preliminary data.</text>
</comment>
<dbReference type="PANTHER" id="PTHR32108:SF9">
    <property type="entry name" value="REVERSE TRANSCRIPTASE RNASE H-LIKE DOMAIN-CONTAINING PROTEIN"/>
    <property type="match status" value="1"/>
</dbReference>
<keyword evidence="3" id="KW-1185">Reference proteome</keyword>